<dbReference type="AlphaFoldDB" id="A0A7Y4K299"/>
<evidence type="ECO:0000313" key="2">
    <source>
        <dbReference type="Proteomes" id="UP000528460"/>
    </source>
</evidence>
<accession>A0A7Y4K299</accession>
<organism evidence="1 2">
    <name type="scientific">Corallococcus exercitus</name>
    <dbReference type="NCBI Taxonomy" id="2316736"/>
    <lineage>
        <taxon>Bacteria</taxon>
        <taxon>Pseudomonadati</taxon>
        <taxon>Myxococcota</taxon>
        <taxon>Myxococcia</taxon>
        <taxon>Myxococcales</taxon>
        <taxon>Cystobacterineae</taxon>
        <taxon>Myxococcaceae</taxon>
        <taxon>Corallococcus</taxon>
    </lineage>
</organism>
<sequence>EIEGSFMPTTHKSFLEVRTSDAATVEIDGEIYNLGAVKSIFASHRNYIVWFDDKDDLWYEVNHKLVVHDDEFHAFWNNCRKLASESLHNLSSEQRRAAIEMRASALSSALESKYESANLAIIEAFNYINSVNERVS</sequence>
<gene>
    <name evidence="1" type="ORF">HNS30_41050</name>
</gene>
<feature type="non-terminal residue" evidence="1">
    <location>
        <position position="1"/>
    </location>
</feature>
<dbReference type="EMBL" id="JABFJW010000848">
    <property type="protein sequence ID" value="NOK15404.1"/>
    <property type="molecule type" value="Genomic_DNA"/>
</dbReference>
<evidence type="ECO:0000313" key="1">
    <source>
        <dbReference type="EMBL" id="NOK15404.1"/>
    </source>
</evidence>
<proteinExistence type="predicted"/>
<feature type="non-terminal residue" evidence="1">
    <location>
        <position position="136"/>
    </location>
</feature>
<protein>
    <submittedName>
        <fullName evidence="1">Uncharacterized protein</fullName>
    </submittedName>
</protein>
<reference evidence="1 2" key="1">
    <citation type="submission" date="2020-05" db="EMBL/GenBank/DDBJ databases">
        <authorList>
            <person name="Whitworth D."/>
        </authorList>
    </citation>
    <scope>NUCLEOTIDE SEQUENCE [LARGE SCALE GENOMIC DNA]</scope>
    <source>
        <strain evidence="1 2">CA046A</strain>
    </source>
</reference>
<comment type="caution">
    <text evidence="1">The sequence shown here is derived from an EMBL/GenBank/DDBJ whole genome shotgun (WGS) entry which is preliminary data.</text>
</comment>
<name>A0A7Y4K299_9BACT</name>
<dbReference type="Proteomes" id="UP000528460">
    <property type="component" value="Unassembled WGS sequence"/>
</dbReference>
<dbReference type="RefSeq" id="WP_171422331.1">
    <property type="nucleotide sequence ID" value="NZ_JABFJW010000848.1"/>
</dbReference>